<feature type="compositionally biased region" description="Basic and acidic residues" evidence="2">
    <location>
        <begin position="196"/>
        <end position="206"/>
    </location>
</feature>
<feature type="region of interest" description="Disordered" evidence="2">
    <location>
        <begin position="1"/>
        <end position="26"/>
    </location>
</feature>
<evidence type="ECO:0000256" key="2">
    <source>
        <dbReference type="SAM" id="MobiDB-lite"/>
    </source>
</evidence>
<feature type="coiled-coil region" evidence="1">
    <location>
        <begin position="281"/>
        <end position="346"/>
    </location>
</feature>
<organism evidence="3 4">
    <name type="scientific">Trichomonas vaginalis (strain ATCC PRA-98 / G3)</name>
    <dbReference type="NCBI Taxonomy" id="412133"/>
    <lineage>
        <taxon>Eukaryota</taxon>
        <taxon>Metamonada</taxon>
        <taxon>Parabasalia</taxon>
        <taxon>Trichomonadida</taxon>
        <taxon>Trichomonadidae</taxon>
        <taxon>Trichomonas</taxon>
    </lineage>
</organism>
<dbReference type="InParanoid" id="A2G2Z1"/>
<evidence type="ECO:0000313" key="3">
    <source>
        <dbReference type="EMBL" id="EAX88475.1"/>
    </source>
</evidence>
<dbReference type="RefSeq" id="XP_001301405.1">
    <property type="nucleotide sequence ID" value="XM_001301404.1"/>
</dbReference>
<dbReference type="EMBL" id="DS114305">
    <property type="protein sequence ID" value="EAX88475.1"/>
    <property type="molecule type" value="Genomic_DNA"/>
</dbReference>
<proteinExistence type="predicted"/>
<accession>A2G2Z1</accession>
<reference evidence="3" key="1">
    <citation type="submission" date="2006-10" db="EMBL/GenBank/DDBJ databases">
        <authorList>
            <person name="Amadeo P."/>
            <person name="Zhao Q."/>
            <person name="Wortman J."/>
            <person name="Fraser-Liggett C."/>
            <person name="Carlton J."/>
        </authorList>
    </citation>
    <scope>NUCLEOTIDE SEQUENCE</scope>
    <source>
        <strain evidence="3">G3</strain>
    </source>
</reference>
<evidence type="ECO:0000256" key="1">
    <source>
        <dbReference type="SAM" id="Coils"/>
    </source>
</evidence>
<feature type="region of interest" description="Disordered" evidence="2">
    <location>
        <begin position="196"/>
        <end position="215"/>
    </location>
</feature>
<dbReference type="KEGG" id="tva:4746135"/>
<feature type="region of interest" description="Disordered" evidence="2">
    <location>
        <begin position="359"/>
        <end position="386"/>
    </location>
</feature>
<reference evidence="3" key="2">
    <citation type="journal article" date="2007" name="Science">
        <title>Draft genome sequence of the sexually transmitted pathogen Trichomonas vaginalis.</title>
        <authorList>
            <person name="Carlton J.M."/>
            <person name="Hirt R.P."/>
            <person name="Silva J.C."/>
            <person name="Delcher A.L."/>
            <person name="Schatz M."/>
            <person name="Zhao Q."/>
            <person name="Wortman J.R."/>
            <person name="Bidwell S.L."/>
            <person name="Alsmark U.C.M."/>
            <person name="Besteiro S."/>
            <person name="Sicheritz-Ponten T."/>
            <person name="Noel C.J."/>
            <person name="Dacks J.B."/>
            <person name="Foster P.G."/>
            <person name="Simillion C."/>
            <person name="Van de Peer Y."/>
            <person name="Miranda-Saavedra D."/>
            <person name="Barton G.J."/>
            <person name="Westrop G.D."/>
            <person name="Mueller S."/>
            <person name="Dessi D."/>
            <person name="Fiori P.L."/>
            <person name="Ren Q."/>
            <person name="Paulsen I."/>
            <person name="Zhang H."/>
            <person name="Bastida-Corcuera F.D."/>
            <person name="Simoes-Barbosa A."/>
            <person name="Brown M.T."/>
            <person name="Hayes R.D."/>
            <person name="Mukherjee M."/>
            <person name="Okumura C.Y."/>
            <person name="Schneider R."/>
            <person name="Smith A.J."/>
            <person name="Vanacova S."/>
            <person name="Villalvazo M."/>
            <person name="Haas B.J."/>
            <person name="Pertea M."/>
            <person name="Feldblyum T.V."/>
            <person name="Utterback T.R."/>
            <person name="Shu C.L."/>
            <person name="Osoegawa K."/>
            <person name="de Jong P.J."/>
            <person name="Hrdy I."/>
            <person name="Horvathova L."/>
            <person name="Zubacova Z."/>
            <person name="Dolezal P."/>
            <person name="Malik S.B."/>
            <person name="Logsdon J.M. Jr."/>
            <person name="Henze K."/>
            <person name="Gupta A."/>
            <person name="Wang C.C."/>
            <person name="Dunne R.L."/>
            <person name="Upcroft J.A."/>
            <person name="Upcroft P."/>
            <person name="White O."/>
            <person name="Salzberg S.L."/>
            <person name="Tang P."/>
            <person name="Chiu C.-H."/>
            <person name="Lee Y.-S."/>
            <person name="Embley T.M."/>
            <person name="Coombs G.H."/>
            <person name="Mottram J.C."/>
            <person name="Tachezy J."/>
            <person name="Fraser-Liggett C.M."/>
            <person name="Johnson P.J."/>
        </authorList>
    </citation>
    <scope>NUCLEOTIDE SEQUENCE [LARGE SCALE GENOMIC DNA]</scope>
    <source>
        <strain evidence="3">G3</strain>
    </source>
</reference>
<gene>
    <name evidence="3" type="ORF">TVAG_042600</name>
</gene>
<evidence type="ECO:0000313" key="4">
    <source>
        <dbReference type="Proteomes" id="UP000001542"/>
    </source>
</evidence>
<feature type="coiled-coil region" evidence="1">
    <location>
        <begin position="151"/>
        <end position="192"/>
    </location>
</feature>
<dbReference type="SMR" id="A2G2Z1"/>
<dbReference type="Proteomes" id="UP000001542">
    <property type="component" value="Unassembled WGS sequence"/>
</dbReference>
<dbReference type="VEuPathDB" id="TrichDB:TVAG_042600"/>
<keyword evidence="4" id="KW-1185">Reference proteome</keyword>
<sequence>MWGITLPRKGPVTIKKPPSTNQKDKERQIANAEQDLMHEYQRFHEALTKFEAERDSFEECHVSINNEEMIENIRQSLYYYSSLLEDRDIISDRLLAEPIVSCEQDEIMVDSIVNDNITLQNEIEKFIENINTPDQTITEAERSDITIEDRKNDIKIKNSQLSTKINEVESEITAIKAEIQSLTDKVNELDSSLLDRTDESSTEIEKPNQTIPRSISDGSEQYFLEKQVFEANEEEIKLREQIIEDTKIENSQILSNLEKEVQKLRGQSNSASFSDSIDIDLNSLSKKLADKESELVQMRRLSDNQKRLLQSIDEDKISLEKRKEKINELKSKIELKKQMITTKKQRVLSLRSELNNFNKEPEIENNEEIPSTSSRRKSNTSFSDSIEALPGGIDNLIF</sequence>
<protein>
    <submittedName>
        <fullName evidence="3">Uncharacterized protein</fullName>
    </submittedName>
</protein>
<keyword evidence="1" id="KW-0175">Coiled coil</keyword>
<dbReference type="AlphaFoldDB" id="A2G2Z1"/>
<dbReference type="VEuPathDB" id="TrichDB:TVAGG3_0943510"/>
<name>A2G2Z1_TRIV3</name>